<dbReference type="EMBL" id="QRHL01000010">
    <property type="protein sequence ID" value="RHF72154.1"/>
    <property type="molecule type" value="Genomic_DNA"/>
</dbReference>
<dbReference type="NCBIfam" id="TIGR02653">
    <property type="entry name" value="Lon_rel_chp"/>
    <property type="match status" value="1"/>
</dbReference>
<dbReference type="GO" id="GO:0006508">
    <property type="term" value="P:proteolysis"/>
    <property type="evidence" value="ECO:0007669"/>
    <property type="project" value="UniProtKB-KW"/>
</dbReference>
<dbReference type="Pfam" id="PF13337">
    <property type="entry name" value="BrxL_ATPase"/>
    <property type="match status" value="1"/>
</dbReference>
<evidence type="ECO:0000313" key="4">
    <source>
        <dbReference type="EMBL" id="RHF72154.1"/>
    </source>
</evidence>
<dbReference type="InterPro" id="IPR014721">
    <property type="entry name" value="Ribsml_uS5_D2-typ_fold_subgr"/>
</dbReference>
<dbReference type="Pfam" id="PF05362">
    <property type="entry name" value="Lon_C"/>
    <property type="match status" value="1"/>
</dbReference>
<dbReference type="PANTHER" id="PTHR10046">
    <property type="entry name" value="ATP DEPENDENT LON PROTEASE FAMILY MEMBER"/>
    <property type="match status" value="1"/>
</dbReference>
<dbReference type="AlphaFoldDB" id="A0A414PUB7"/>
<dbReference type="InterPro" id="IPR013473">
    <property type="entry name" value="BrxL"/>
</dbReference>
<keyword evidence="1 4" id="KW-0645">Protease</keyword>
<dbReference type="InterPro" id="IPR046838">
    <property type="entry name" value="BrxL_N"/>
</dbReference>
<organism evidence="4 5">
    <name type="scientific">Fusobacterium mortiferum</name>
    <dbReference type="NCBI Taxonomy" id="850"/>
    <lineage>
        <taxon>Bacteria</taxon>
        <taxon>Fusobacteriati</taxon>
        <taxon>Fusobacteriota</taxon>
        <taxon>Fusobacteriia</taxon>
        <taxon>Fusobacteriales</taxon>
        <taxon>Fusobacteriaceae</taxon>
        <taxon>Fusobacterium</taxon>
    </lineage>
</organism>
<accession>A0A414PUB7</accession>
<dbReference type="Proteomes" id="UP000284676">
    <property type="component" value="Unassembled WGS sequence"/>
</dbReference>
<evidence type="ECO:0000313" key="5">
    <source>
        <dbReference type="Proteomes" id="UP000284676"/>
    </source>
</evidence>
<evidence type="ECO:0000259" key="2">
    <source>
        <dbReference type="Pfam" id="PF05362"/>
    </source>
</evidence>
<dbReference type="Gene3D" id="3.30.230.10">
    <property type="match status" value="1"/>
</dbReference>
<keyword evidence="1 4" id="KW-0378">Hydrolase</keyword>
<dbReference type="InterPro" id="IPR014061">
    <property type="entry name" value="BrxL-like"/>
</dbReference>
<sequence>MDIIDEIAERVFDGKIVRKDLVAKIKGGANVPIYVLEYLLGMYCNQTDNENIEIGMDKVKKILAENYVRPDEAEKVKSKIKEYGTYNIIDKVSVKLNEKKDRYEGELSNLGVGNIEIDGSYIKRYEKLLSGGIWCIITLSYQFDELNIGDSPFKLNKLTPIQIASLDMEEVFQARKAFTQKQWISFLLRSTGMEPEAFDNEATWHLLTRMAPLVENNYNLCELGPRGTGKSYIYKEISPNSILLSGGQTTVANLFYNMARKQIGLVGYWDVVAFDEIAGIKFKDKDGIQIMKDFMASGSFARGKEEKNANASMVFVGNINQGVDVLVKTSHLLVDFPPEMNNDSAFFDRMHSYVPGWEIPKLSPNCFTKDFGLIVDYMAEIFRELRKTSYGDAFDKYFSLGRDLNQRDTIAVRKTVSALVKLIYPDGIFTKEEIEEILIRALEYRRRIKEQLKKMAGMEFFATNFSYINLDSGEEKYVSLREQGGGKLIPEGPLKVGSLYTISLSNTGIKSLYKIEGQISAGKGKVTVFDNKYRKTFENAFNYLKINSKRISGAINISEKEFYLSVIDEKNSGVTEGLTLGGFIAMCSNALNRQVLSQTVILGDMALSGSVIGVPNLADSLEVAREAGAKKALIPLLNAKDMATLPPDILGDVQLIFYQDPIDAVQKALGFI</sequence>
<reference evidence="4 5" key="1">
    <citation type="submission" date="2018-08" db="EMBL/GenBank/DDBJ databases">
        <title>A genome reference for cultivated species of the human gut microbiota.</title>
        <authorList>
            <person name="Zou Y."/>
            <person name="Xue W."/>
            <person name="Luo G."/>
        </authorList>
    </citation>
    <scope>NUCLEOTIDE SEQUENCE [LARGE SCALE GENOMIC DNA]</scope>
    <source>
        <strain evidence="4 5">AM25-1</strain>
    </source>
</reference>
<dbReference type="InterPro" id="IPR020568">
    <property type="entry name" value="Ribosomal_Su5_D2-typ_SF"/>
</dbReference>
<gene>
    <name evidence="4" type="ORF">DW663_07325</name>
</gene>
<dbReference type="GO" id="GO:0004176">
    <property type="term" value="F:ATP-dependent peptidase activity"/>
    <property type="evidence" value="ECO:0007669"/>
    <property type="project" value="InterPro"/>
</dbReference>
<dbReference type="PRINTS" id="PR00830">
    <property type="entry name" value="ENDOLAPTASE"/>
</dbReference>
<dbReference type="InterPro" id="IPR027065">
    <property type="entry name" value="Lon_Prtase"/>
</dbReference>
<evidence type="ECO:0000256" key="1">
    <source>
        <dbReference type="ARBA" id="ARBA00022670"/>
    </source>
</evidence>
<proteinExistence type="predicted"/>
<name>A0A414PUB7_FUSMR</name>
<feature type="domain" description="Lon proteolytic" evidence="2">
    <location>
        <begin position="500"/>
        <end position="667"/>
    </location>
</feature>
<evidence type="ECO:0000259" key="3">
    <source>
        <dbReference type="Pfam" id="PF20442"/>
    </source>
</evidence>
<dbReference type="InterPro" id="IPR027417">
    <property type="entry name" value="P-loop_NTPase"/>
</dbReference>
<dbReference type="InterPro" id="IPR008269">
    <property type="entry name" value="Lon_proteolytic"/>
</dbReference>
<dbReference type="NCBIfam" id="TIGR02688">
    <property type="entry name" value="BREX system Lon protease-like protein BrxL"/>
    <property type="match status" value="1"/>
</dbReference>
<dbReference type="Pfam" id="PF20442">
    <property type="entry name" value="BrxL_N"/>
    <property type="match status" value="1"/>
</dbReference>
<dbReference type="GO" id="GO:0004252">
    <property type="term" value="F:serine-type endopeptidase activity"/>
    <property type="evidence" value="ECO:0007669"/>
    <property type="project" value="InterPro"/>
</dbReference>
<dbReference type="SUPFAM" id="SSF52540">
    <property type="entry name" value="P-loop containing nucleoside triphosphate hydrolases"/>
    <property type="match status" value="1"/>
</dbReference>
<feature type="domain" description="BREX system Lon protease-like BrxL N-terminal" evidence="3">
    <location>
        <begin position="11"/>
        <end position="141"/>
    </location>
</feature>
<dbReference type="GO" id="GO:0005524">
    <property type="term" value="F:ATP binding"/>
    <property type="evidence" value="ECO:0007669"/>
    <property type="project" value="InterPro"/>
</dbReference>
<dbReference type="RefSeq" id="WP_118234410.1">
    <property type="nucleotide sequence ID" value="NZ_QRHL01000010.1"/>
</dbReference>
<dbReference type="SUPFAM" id="SSF54211">
    <property type="entry name" value="Ribosomal protein S5 domain 2-like"/>
    <property type="match status" value="1"/>
</dbReference>
<comment type="caution">
    <text evidence="4">The sequence shown here is derived from an EMBL/GenBank/DDBJ whole genome shotgun (WGS) entry which is preliminary data.</text>
</comment>
<protein>
    <submittedName>
        <fullName evidence="4">Protease Lon-related BREX system protein BrxL</fullName>
    </submittedName>
</protein>
<dbReference type="GO" id="GO:0030163">
    <property type="term" value="P:protein catabolic process"/>
    <property type="evidence" value="ECO:0007669"/>
    <property type="project" value="InterPro"/>
</dbReference>